<organism evidence="3 4">
    <name type="scientific">Paraburkholderia silvatlantica</name>
    <dbReference type="NCBI Taxonomy" id="321895"/>
    <lineage>
        <taxon>Bacteria</taxon>
        <taxon>Pseudomonadati</taxon>
        <taxon>Pseudomonadota</taxon>
        <taxon>Betaproteobacteria</taxon>
        <taxon>Burkholderiales</taxon>
        <taxon>Burkholderiaceae</taxon>
        <taxon>Paraburkholderia</taxon>
    </lineage>
</organism>
<dbReference type="Pfam" id="PF00795">
    <property type="entry name" value="CN_hydrolase"/>
    <property type="match status" value="2"/>
</dbReference>
<dbReference type="GO" id="GO:0016811">
    <property type="term" value="F:hydrolase activity, acting on carbon-nitrogen (but not peptide) bonds, in linear amides"/>
    <property type="evidence" value="ECO:0007669"/>
    <property type="project" value="TreeGrafter"/>
</dbReference>
<comment type="caution">
    <text evidence="3">The sequence shown here is derived from an EMBL/GenBank/DDBJ whole genome shotgun (WGS) entry which is preliminary data.</text>
</comment>
<gene>
    <name evidence="3" type="ORF">C7410_13223</name>
</gene>
<proteinExistence type="predicted"/>
<dbReference type="AlphaFoldDB" id="A0A2V4T0T8"/>
<evidence type="ECO:0000256" key="1">
    <source>
        <dbReference type="ARBA" id="ARBA00022801"/>
    </source>
</evidence>
<reference evidence="3 4" key="1">
    <citation type="submission" date="2018-06" db="EMBL/GenBank/DDBJ databases">
        <title>Genomic Encyclopedia of Type Strains, Phase IV (KMG-V): Genome sequencing to study the core and pangenomes of soil and plant-associated prokaryotes.</title>
        <authorList>
            <person name="Whitman W."/>
        </authorList>
    </citation>
    <scope>NUCLEOTIDE SEQUENCE [LARGE SCALE GENOMIC DNA]</scope>
    <source>
        <strain evidence="3 4">SRCL-318</strain>
    </source>
</reference>
<dbReference type="InterPro" id="IPR003010">
    <property type="entry name" value="C-N_Hydrolase"/>
</dbReference>
<dbReference type="InterPro" id="IPR036526">
    <property type="entry name" value="C-N_Hydrolase_sf"/>
</dbReference>
<dbReference type="RefSeq" id="WP_110857181.1">
    <property type="nucleotide sequence ID" value="NZ_QJSQ01000032.1"/>
</dbReference>
<name>A0A2V4T0T8_9BURK</name>
<dbReference type="OrthoDB" id="9803803at2"/>
<dbReference type="CDD" id="cd07197">
    <property type="entry name" value="nitrilase"/>
    <property type="match status" value="2"/>
</dbReference>
<accession>A0A2V4T0T8</accession>
<dbReference type="PANTHER" id="PTHR43674:SF2">
    <property type="entry name" value="BETA-UREIDOPROPIONASE"/>
    <property type="match status" value="1"/>
</dbReference>
<feature type="domain" description="CN hydrolase" evidence="2">
    <location>
        <begin position="9"/>
        <end position="246"/>
    </location>
</feature>
<sequence length="574" mass="62537">MNGSSTRTFRAAVVQTLARLGDVHANIALVERYVDEAVRQGAKLVVFPECMNSGYLFDSVEHCRQLAEPLDGVYCSALRNLCRQHDIFIASGFTERGEDGLAYNSALLFNTHGELICHYQKQFLATHDQNWFEVGTKGNPVVDTELGRIGLLICFDGRIPEIARCLAAKGAEVVLDMANFFAMDQAEMWVPARAYENGVWFVAATKAGVERSIYYPGGSMVVSPDGDVLTRIPYDAHGVVSADIVLDAHRAARWPFGGDKWRDRRPHAYRLLTTPFPDTPLETLLAEPIAPDAHTTKVAAVQAHVTREHSLDEAMEMVEHACRLGVKLLALPLNFGSPAWCLSEQAAREQAILAPSLIARLSGICARYDALAVLPCVGGGPAGEPYLEAVLVGPDGAIGRQRQVHPGPRAGTRTTAATNSFAVFDTRYGRLGILVDYDGMFPESSRVLALMGAEIIVWCAAWEHPAQRRLLSVPKAEDNRVYVVCANRVDAPYPGGSFIVPPNGFPNWDVEHAAAPSPRWGAVMPAYANLAFARQKRMIPGVDMVRNRLVDTYEVLTGDARTHGPTAPGATVPA</sequence>
<protein>
    <submittedName>
        <fullName evidence="3">Putative amidohydrolase</fullName>
    </submittedName>
</protein>
<evidence type="ECO:0000313" key="3">
    <source>
        <dbReference type="EMBL" id="PYE15711.1"/>
    </source>
</evidence>
<dbReference type="InterPro" id="IPR050345">
    <property type="entry name" value="Aliph_Amidase/BUP"/>
</dbReference>
<dbReference type="SUPFAM" id="SSF56317">
    <property type="entry name" value="Carbon-nitrogen hydrolase"/>
    <property type="match status" value="2"/>
</dbReference>
<dbReference type="PANTHER" id="PTHR43674">
    <property type="entry name" value="NITRILASE C965.09-RELATED"/>
    <property type="match status" value="1"/>
</dbReference>
<dbReference type="EMBL" id="QJSQ01000032">
    <property type="protein sequence ID" value="PYE15711.1"/>
    <property type="molecule type" value="Genomic_DNA"/>
</dbReference>
<dbReference type="PROSITE" id="PS50263">
    <property type="entry name" value="CN_HYDROLASE"/>
    <property type="match status" value="2"/>
</dbReference>
<evidence type="ECO:0000313" key="4">
    <source>
        <dbReference type="Proteomes" id="UP000247772"/>
    </source>
</evidence>
<keyword evidence="1 3" id="KW-0378">Hydrolase</keyword>
<dbReference type="Gene3D" id="3.60.110.10">
    <property type="entry name" value="Carbon-nitrogen hydrolase"/>
    <property type="match status" value="2"/>
</dbReference>
<dbReference type="Proteomes" id="UP000247772">
    <property type="component" value="Unassembled WGS sequence"/>
</dbReference>
<feature type="domain" description="CN hydrolase" evidence="2">
    <location>
        <begin position="296"/>
        <end position="530"/>
    </location>
</feature>
<evidence type="ECO:0000259" key="2">
    <source>
        <dbReference type="PROSITE" id="PS50263"/>
    </source>
</evidence>